<dbReference type="EMBL" id="GBRH01170184">
    <property type="protein sequence ID" value="JAE27712.1"/>
    <property type="molecule type" value="Transcribed_RNA"/>
</dbReference>
<name>A0A0A9GT39_ARUDO</name>
<reference evidence="1" key="2">
    <citation type="journal article" date="2015" name="Data Brief">
        <title>Shoot transcriptome of the giant reed, Arundo donax.</title>
        <authorList>
            <person name="Barrero R.A."/>
            <person name="Guerrero F.D."/>
            <person name="Moolhuijzen P."/>
            <person name="Goolsby J.A."/>
            <person name="Tidwell J."/>
            <person name="Bellgard S.E."/>
            <person name="Bellgard M.I."/>
        </authorList>
    </citation>
    <scope>NUCLEOTIDE SEQUENCE</scope>
    <source>
        <tissue evidence="1">Shoot tissue taken approximately 20 cm above the soil surface</tissue>
    </source>
</reference>
<evidence type="ECO:0000313" key="1">
    <source>
        <dbReference type="EMBL" id="JAE27712.1"/>
    </source>
</evidence>
<proteinExistence type="predicted"/>
<accession>A0A0A9GT39</accession>
<protein>
    <submittedName>
        <fullName evidence="1">Uncharacterized protein</fullName>
    </submittedName>
</protein>
<sequence>MRSHCCGAPGFSSRGVILHDFFGWFVHFMKAKLKPGTSEYFPELKRAKGNAINKLDLLGLVSSHQGSSFSSKEKYA</sequence>
<dbReference type="AlphaFoldDB" id="A0A0A9GT39"/>
<reference evidence="1" key="1">
    <citation type="submission" date="2014-09" db="EMBL/GenBank/DDBJ databases">
        <authorList>
            <person name="Magalhaes I.L.F."/>
            <person name="Oliveira U."/>
            <person name="Santos F.R."/>
            <person name="Vidigal T.H.D.A."/>
            <person name="Brescovit A.D."/>
            <person name="Santos A.J."/>
        </authorList>
    </citation>
    <scope>NUCLEOTIDE SEQUENCE</scope>
    <source>
        <tissue evidence="1">Shoot tissue taken approximately 20 cm above the soil surface</tissue>
    </source>
</reference>
<organism evidence="1">
    <name type="scientific">Arundo donax</name>
    <name type="common">Giant reed</name>
    <name type="synonym">Donax arundinaceus</name>
    <dbReference type="NCBI Taxonomy" id="35708"/>
    <lineage>
        <taxon>Eukaryota</taxon>
        <taxon>Viridiplantae</taxon>
        <taxon>Streptophyta</taxon>
        <taxon>Embryophyta</taxon>
        <taxon>Tracheophyta</taxon>
        <taxon>Spermatophyta</taxon>
        <taxon>Magnoliopsida</taxon>
        <taxon>Liliopsida</taxon>
        <taxon>Poales</taxon>
        <taxon>Poaceae</taxon>
        <taxon>PACMAD clade</taxon>
        <taxon>Arundinoideae</taxon>
        <taxon>Arundineae</taxon>
        <taxon>Arundo</taxon>
    </lineage>
</organism>